<dbReference type="CDD" id="cd21120">
    <property type="entry name" value="SPASM_anSME"/>
    <property type="match status" value="1"/>
</dbReference>
<dbReference type="InterPro" id="IPR023867">
    <property type="entry name" value="Sulphatase_maturase_rSAM"/>
</dbReference>
<evidence type="ECO:0000313" key="9">
    <source>
        <dbReference type="EMBL" id="RRG19290.1"/>
    </source>
</evidence>
<dbReference type="SFLD" id="SFLDG01067">
    <property type="entry name" value="SPASM/twitch_domain_containing"/>
    <property type="match status" value="1"/>
</dbReference>
<dbReference type="SFLD" id="SFLDS00029">
    <property type="entry name" value="Radical_SAM"/>
    <property type="match status" value="1"/>
</dbReference>
<dbReference type="InterPro" id="IPR047207">
    <property type="entry name" value="SPASM_anSME"/>
</dbReference>
<dbReference type="NCBIfam" id="TIGR04085">
    <property type="entry name" value="rSAM_more_4Fe4S"/>
    <property type="match status" value="1"/>
</dbReference>
<dbReference type="OrthoDB" id="9808591at2"/>
<dbReference type="GO" id="GO:0046872">
    <property type="term" value="F:metal ion binding"/>
    <property type="evidence" value="ECO:0007669"/>
    <property type="project" value="UniProtKB-KW"/>
</dbReference>
<evidence type="ECO:0000256" key="4">
    <source>
        <dbReference type="ARBA" id="ARBA00022723"/>
    </source>
</evidence>
<dbReference type="Pfam" id="PF13186">
    <property type="entry name" value="SPASM"/>
    <property type="match status" value="1"/>
</dbReference>
<evidence type="ECO:0000256" key="6">
    <source>
        <dbReference type="ARBA" id="ARBA00023014"/>
    </source>
</evidence>
<dbReference type="SFLD" id="SFLDG01072">
    <property type="entry name" value="dehydrogenase_like"/>
    <property type="match status" value="1"/>
</dbReference>
<evidence type="ECO:0000256" key="7">
    <source>
        <dbReference type="ARBA" id="ARBA00023601"/>
    </source>
</evidence>
<dbReference type="PANTHER" id="PTHR43273:SF3">
    <property type="entry name" value="ANAEROBIC SULFATASE-MATURATING ENZYME HOMOLOG ASLB-RELATED"/>
    <property type="match status" value="1"/>
</dbReference>
<dbReference type="SUPFAM" id="SSF102114">
    <property type="entry name" value="Radical SAM enzymes"/>
    <property type="match status" value="1"/>
</dbReference>
<dbReference type="CDD" id="cd01335">
    <property type="entry name" value="Radical_SAM"/>
    <property type="match status" value="1"/>
</dbReference>
<feature type="domain" description="Radical SAM core" evidence="8">
    <location>
        <begin position="3"/>
        <end position="230"/>
    </location>
</feature>
<dbReference type="GO" id="GO:0016491">
    <property type="term" value="F:oxidoreductase activity"/>
    <property type="evidence" value="ECO:0007669"/>
    <property type="project" value="InterPro"/>
</dbReference>
<keyword evidence="2" id="KW-0004">4Fe-4S</keyword>
<dbReference type="InterPro" id="IPR058240">
    <property type="entry name" value="rSAM_sf"/>
</dbReference>
<evidence type="ECO:0000256" key="1">
    <source>
        <dbReference type="ARBA" id="ARBA00001966"/>
    </source>
</evidence>
<organism evidence="9 10">
    <name type="scientific">Ancylomarina euxinus</name>
    <dbReference type="NCBI Taxonomy" id="2283627"/>
    <lineage>
        <taxon>Bacteria</taxon>
        <taxon>Pseudomonadati</taxon>
        <taxon>Bacteroidota</taxon>
        <taxon>Bacteroidia</taxon>
        <taxon>Marinilabiliales</taxon>
        <taxon>Marinifilaceae</taxon>
        <taxon>Ancylomarina</taxon>
    </lineage>
</organism>
<dbReference type="AlphaFoldDB" id="A0A425XXA7"/>
<dbReference type="SFLD" id="SFLDG01386">
    <property type="entry name" value="main_SPASM_domain-containing"/>
    <property type="match status" value="1"/>
</dbReference>
<dbReference type="SFLD" id="SFLDG01384">
    <property type="entry name" value="thioether_bond_formation_requi"/>
    <property type="match status" value="1"/>
</dbReference>
<keyword evidence="3" id="KW-0949">S-adenosyl-L-methionine</keyword>
<dbReference type="Gene3D" id="3.20.20.70">
    <property type="entry name" value="Aldolase class I"/>
    <property type="match status" value="1"/>
</dbReference>
<gene>
    <name evidence="9" type="ORF">DWB61_16075</name>
</gene>
<dbReference type="InterPro" id="IPR007197">
    <property type="entry name" value="rSAM"/>
</dbReference>
<dbReference type="InterPro" id="IPR013087">
    <property type="entry name" value="Znf_C2H2_type"/>
</dbReference>
<reference evidence="9 10" key="1">
    <citation type="submission" date="2018-07" db="EMBL/GenBank/DDBJ databases">
        <title>Draft genome sequence of Ancylomarina sp. M1P.</title>
        <authorList>
            <person name="Yadav S."/>
            <person name="Villanueva L."/>
            <person name="Damste J.S.S."/>
        </authorList>
    </citation>
    <scope>NUCLEOTIDE SEQUENCE [LARGE SCALE GENOMIC DNA]</scope>
    <source>
        <strain evidence="9 10">M1P</strain>
    </source>
</reference>
<comment type="caution">
    <text evidence="9">The sequence shown here is derived from an EMBL/GenBank/DDBJ whole genome shotgun (WGS) entry which is preliminary data.</text>
</comment>
<evidence type="ECO:0000256" key="2">
    <source>
        <dbReference type="ARBA" id="ARBA00022485"/>
    </source>
</evidence>
<dbReference type="PANTHER" id="PTHR43273">
    <property type="entry name" value="ANAEROBIC SULFATASE-MATURATING ENZYME HOMOLOG ASLB-RELATED"/>
    <property type="match status" value="1"/>
</dbReference>
<dbReference type="EMBL" id="QQWG01000022">
    <property type="protein sequence ID" value="RRG19290.1"/>
    <property type="molecule type" value="Genomic_DNA"/>
</dbReference>
<name>A0A425XXA7_9BACT</name>
<accession>A0A425XXA7</accession>
<keyword evidence="10" id="KW-1185">Reference proteome</keyword>
<dbReference type="Proteomes" id="UP000285794">
    <property type="component" value="Unassembled WGS sequence"/>
</dbReference>
<evidence type="ECO:0000313" key="10">
    <source>
        <dbReference type="Proteomes" id="UP000285794"/>
    </source>
</evidence>
<dbReference type="SFLD" id="SFLDF00285">
    <property type="entry name" value="anaerobic_Ser-type_sulfatase-m"/>
    <property type="match status" value="1"/>
</dbReference>
<keyword evidence="4" id="KW-0479">Metal-binding</keyword>
<dbReference type="NCBIfam" id="TIGR03942">
    <property type="entry name" value="sulfatase_rSAM"/>
    <property type="match status" value="1"/>
</dbReference>
<sequence>MIKKPLNSVLVKPSGPDCNLDCTYCFYLEKAGLYHQQKVHRMDEETLEILIRQVLEQSGPEVSFGWQGGEPTLMGLDFFKKVIELQQKYGNGKVVGNGLQTNGLLLNEEWADFLKEYNWLVGISLDGPQYIHDHYRLTPSGKPSWEIVSRNAKMLLDKGVATNVLSCLTDHSADHIEEIYKYHKELGFDFMQFIPIVETDKENPRQAASFSLSPEKYGEVLCKLWDLWISDFKEGIPTTSVRHFDSVFHTYVGIPAPECTLQKECGVYTVIEHNGDIYSCDFFVDPKWKLGNIKEKKIINMLNSKKQHQFGCIKANLPRKCKICPYLKHCFGGCTKDRVKDPKFNGMPRFCESYKMFFAHAHTQLQEMGKNWIAQQIKMQEQAEAQQSGGTYNAFKDFVK</sequence>
<dbReference type="PROSITE" id="PS51918">
    <property type="entry name" value="RADICAL_SAM"/>
    <property type="match status" value="1"/>
</dbReference>
<proteinExistence type="inferred from homology"/>
<dbReference type="PROSITE" id="PS00028">
    <property type="entry name" value="ZINC_FINGER_C2H2_1"/>
    <property type="match status" value="1"/>
</dbReference>
<dbReference type="GO" id="GO:0051539">
    <property type="term" value="F:4 iron, 4 sulfur cluster binding"/>
    <property type="evidence" value="ECO:0007669"/>
    <property type="project" value="UniProtKB-KW"/>
</dbReference>
<keyword evidence="5" id="KW-0408">Iron</keyword>
<dbReference type="RefSeq" id="WP_125031908.1">
    <property type="nucleotide sequence ID" value="NZ_JAPXVP010000019.1"/>
</dbReference>
<comment type="cofactor">
    <cofactor evidence="1">
        <name>[4Fe-4S] cluster</name>
        <dbReference type="ChEBI" id="CHEBI:49883"/>
    </cofactor>
</comment>
<comment type="similarity">
    <text evidence="7">Belongs to the radical SAM superfamily. Anaerobic sulfatase-maturating enzyme family.</text>
</comment>
<dbReference type="Pfam" id="PF04055">
    <property type="entry name" value="Radical_SAM"/>
    <property type="match status" value="1"/>
</dbReference>
<evidence type="ECO:0000256" key="5">
    <source>
        <dbReference type="ARBA" id="ARBA00023004"/>
    </source>
</evidence>
<dbReference type="InterPro" id="IPR034491">
    <property type="entry name" value="Anaerob_Ser_sulfatase-maturase"/>
</dbReference>
<dbReference type="InterPro" id="IPR023885">
    <property type="entry name" value="4Fe4S-binding_SPASM_dom"/>
</dbReference>
<evidence type="ECO:0000256" key="3">
    <source>
        <dbReference type="ARBA" id="ARBA00022691"/>
    </source>
</evidence>
<protein>
    <submittedName>
        <fullName evidence="9">Anaerobic sulfatase maturase</fullName>
    </submittedName>
</protein>
<evidence type="ECO:0000259" key="8">
    <source>
        <dbReference type="PROSITE" id="PS51918"/>
    </source>
</evidence>
<dbReference type="InterPro" id="IPR013785">
    <property type="entry name" value="Aldolase_TIM"/>
</dbReference>
<keyword evidence="6" id="KW-0411">Iron-sulfur</keyword>